<dbReference type="InterPro" id="IPR011701">
    <property type="entry name" value="MFS"/>
</dbReference>
<dbReference type="PANTHER" id="PTHR43791">
    <property type="entry name" value="PERMEASE-RELATED"/>
    <property type="match status" value="1"/>
</dbReference>
<dbReference type="HOGENOM" id="CLU_001265_0_6_1"/>
<dbReference type="SUPFAM" id="SSF103473">
    <property type="entry name" value="MFS general substrate transporter"/>
    <property type="match status" value="1"/>
</dbReference>
<feature type="transmembrane region" description="Helical" evidence="6">
    <location>
        <begin position="12"/>
        <end position="30"/>
    </location>
</feature>
<dbReference type="GO" id="GO:0022857">
    <property type="term" value="F:transmembrane transporter activity"/>
    <property type="evidence" value="ECO:0007669"/>
    <property type="project" value="InterPro"/>
</dbReference>
<feature type="transmembrane region" description="Helical" evidence="6">
    <location>
        <begin position="112"/>
        <end position="133"/>
    </location>
</feature>
<feature type="transmembrane region" description="Helical" evidence="6">
    <location>
        <begin position="372"/>
        <end position="392"/>
    </location>
</feature>
<evidence type="ECO:0008006" key="9">
    <source>
        <dbReference type="Google" id="ProtNLM"/>
    </source>
</evidence>
<sequence length="416" mass="46274">MYPEEVKLVRKPDRMAMPIIWVMCFLNYLERNALPQARFNGLEEDLNIRGVQHNTAISILFVGYLLMQIPSNMLMTRTRPSVYLSCCMITWAAISGATASMHDYKGLVACRFMLGFVEAPFYPGALYLFSIYYTREELATRISILYTGQVVSTGCSGLIAAATFSTLYGVRGLTGWRWLFIIVGSVTAFVALFGFFLLPDDPTKTHWLTPEERELCVLRIKWDTVGQQARGSTACSFNNSFPIIIREMGFQSIMAFVLTAPPYFEAGFLGIPFAWSSGRFNDRTWHMTAGLSLVVVGFAISCATTDQAARYASTFLYAIDAYSVGSVILGCVSNTLSQTPEKKAVAYSLVDVSANMVSIALTCGLPVQLRYFIGFSAMVGFAVTSIICAWAMRTWVIRLNNGIHERKNQATAFYAF</sequence>
<evidence type="ECO:0000313" key="7">
    <source>
        <dbReference type="EMBL" id="KFA68730.1"/>
    </source>
</evidence>
<keyword evidence="3 6" id="KW-0812">Transmembrane</keyword>
<evidence type="ECO:0000313" key="8">
    <source>
        <dbReference type="Proteomes" id="UP000028524"/>
    </source>
</evidence>
<evidence type="ECO:0000256" key="2">
    <source>
        <dbReference type="ARBA" id="ARBA00022448"/>
    </source>
</evidence>
<dbReference type="InParanoid" id="A0A084QXP5"/>
<reference evidence="7 8" key="1">
    <citation type="journal article" date="2014" name="BMC Genomics">
        <title>Comparative genome sequencing reveals chemotype-specific gene clusters in the toxigenic black mold Stachybotrys.</title>
        <authorList>
            <person name="Semeiks J."/>
            <person name="Borek D."/>
            <person name="Otwinowski Z."/>
            <person name="Grishin N.V."/>
        </authorList>
    </citation>
    <scope>NUCLEOTIDE SEQUENCE [LARGE SCALE GENOMIC DNA]</scope>
    <source>
        <strain evidence="7 8">IBT 40285</strain>
    </source>
</reference>
<feature type="transmembrane region" description="Helical" evidence="6">
    <location>
        <begin position="145"/>
        <end position="170"/>
    </location>
</feature>
<dbReference type="OMA" id="AATSIMC"/>
<keyword evidence="8" id="KW-1185">Reference proteome</keyword>
<dbReference type="FunFam" id="1.20.1250.20:FF:000057">
    <property type="entry name" value="MFS general substrate transporter"/>
    <property type="match status" value="1"/>
</dbReference>
<organism evidence="7 8">
    <name type="scientific">Stachybotrys chlorohalonatus (strain IBT 40285)</name>
    <dbReference type="NCBI Taxonomy" id="1283841"/>
    <lineage>
        <taxon>Eukaryota</taxon>
        <taxon>Fungi</taxon>
        <taxon>Dikarya</taxon>
        <taxon>Ascomycota</taxon>
        <taxon>Pezizomycotina</taxon>
        <taxon>Sordariomycetes</taxon>
        <taxon>Hypocreomycetidae</taxon>
        <taxon>Hypocreales</taxon>
        <taxon>Stachybotryaceae</taxon>
        <taxon>Stachybotrys</taxon>
    </lineage>
</organism>
<dbReference type="EMBL" id="KL659733">
    <property type="protein sequence ID" value="KFA68730.1"/>
    <property type="molecule type" value="Genomic_DNA"/>
</dbReference>
<dbReference type="Proteomes" id="UP000028524">
    <property type="component" value="Unassembled WGS sequence"/>
</dbReference>
<proteinExistence type="predicted"/>
<name>A0A084QXP5_STAC4</name>
<feature type="transmembrane region" description="Helical" evidence="6">
    <location>
        <begin position="253"/>
        <end position="273"/>
    </location>
</feature>
<evidence type="ECO:0000256" key="6">
    <source>
        <dbReference type="SAM" id="Phobius"/>
    </source>
</evidence>
<feature type="transmembrane region" description="Helical" evidence="6">
    <location>
        <begin position="176"/>
        <end position="198"/>
    </location>
</feature>
<keyword evidence="2" id="KW-0813">Transport</keyword>
<dbReference type="OrthoDB" id="2985014at2759"/>
<keyword evidence="4 6" id="KW-1133">Transmembrane helix</keyword>
<dbReference type="InterPro" id="IPR036259">
    <property type="entry name" value="MFS_trans_sf"/>
</dbReference>
<dbReference type="GO" id="GO:0016020">
    <property type="term" value="C:membrane"/>
    <property type="evidence" value="ECO:0007669"/>
    <property type="project" value="UniProtKB-SubCell"/>
</dbReference>
<comment type="subcellular location">
    <subcellularLocation>
        <location evidence="1">Membrane</location>
        <topology evidence="1">Multi-pass membrane protein</topology>
    </subcellularLocation>
</comment>
<feature type="transmembrane region" description="Helical" evidence="6">
    <location>
        <begin position="81"/>
        <end position="100"/>
    </location>
</feature>
<evidence type="ECO:0000256" key="1">
    <source>
        <dbReference type="ARBA" id="ARBA00004141"/>
    </source>
</evidence>
<feature type="transmembrane region" description="Helical" evidence="6">
    <location>
        <begin position="285"/>
        <end position="303"/>
    </location>
</feature>
<feature type="transmembrane region" description="Helical" evidence="6">
    <location>
        <begin position="315"/>
        <end position="338"/>
    </location>
</feature>
<dbReference type="AlphaFoldDB" id="A0A084QXP5"/>
<evidence type="ECO:0000256" key="5">
    <source>
        <dbReference type="ARBA" id="ARBA00023136"/>
    </source>
</evidence>
<protein>
    <recommendedName>
        <fullName evidence="9">Major facilitator superfamily (MFS) profile domain-containing protein</fullName>
    </recommendedName>
</protein>
<evidence type="ECO:0000256" key="4">
    <source>
        <dbReference type="ARBA" id="ARBA00022989"/>
    </source>
</evidence>
<evidence type="ECO:0000256" key="3">
    <source>
        <dbReference type="ARBA" id="ARBA00022692"/>
    </source>
</evidence>
<dbReference type="Gene3D" id="1.20.1250.20">
    <property type="entry name" value="MFS general substrate transporter like domains"/>
    <property type="match status" value="1"/>
</dbReference>
<dbReference type="Pfam" id="PF07690">
    <property type="entry name" value="MFS_1"/>
    <property type="match status" value="1"/>
</dbReference>
<keyword evidence="5 6" id="KW-0472">Membrane</keyword>
<accession>A0A084QXP5</accession>
<gene>
    <name evidence="7" type="ORF">S40285_09287</name>
</gene>
<dbReference type="PANTHER" id="PTHR43791:SF62">
    <property type="entry name" value="MAJOR FACILITATOR SUPERFAMILY (MFS) PROFILE DOMAIN-CONTAINING PROTEIN"/>
    <property type="match status" value="1"/>
</dbReference>